<keyword evidence="2" id="KW-1185">Reference proteome</keyword>
<dbReference type="AlphaFoldDB" id="A0AAV1G0H4"/>
<evidence type="ECO:0000313" key="1">
    <source>
        <dbReference type="EMBL" id="CAJ1066098.1"/>
    </source>
</evidence>
<gene>
    <name evidence="1" type="ORF">XNOV1_A004792</name>
</gene>
<name>A0AAV1G0H4_XYRNO</name>
<accession>A0AAV1G0H4</accession>
<proteinExistence type="predicted"/>
<protein>
    <submittedName>
        <fullName evidence="1">Uncharacterized protein</fullName>
    </submittedName>
</protein>
<sequence>MNLIRMQEKKCFLGRPPDPLDGANQKQLFFKAGSGLLGGSCVFSSWNIRNVKVQSQRYNPSPKSNNLSFSSGMFTSTLDRTIICSLTVSQTEGVCFWSQCFSVPSYVFRVTYTHKHTHTCTYIHSVSVNWSIRNVMGGGRKS</sequence>
<dbReference type="EMBL" id="OY660873">
    <property type="protein sequence ID" value="CAJ1066098.1"/>
    <property type="molecule type" value="Genomic_DNA"/>
</dbReference>
<dbReference type="Proteomes" id="UP001178508">
    <property type="component" value="Chromosome 10"/>
</dbReference>
<evidence type="ECO:0000313" key="2">
    <source>
        <dbReference type="Proteomes" id="UP001178508"/>
    </source>
</evidence>
<reference evidence="1" key="1">
    <citation type="submission" date="2023-08" db="EMBL/GenBank/DDBJ databases">
        <authorList>
            <person name="Alioto T."/>
            <person name="Alioto T."/>
            <person name="Gomez Garrido J."/>
        </authorList>
    </citation>
    <scope>NUCLEOTIDE SEQUENCE</scope>
</reference>
<organism evidence="1 2">
    <name type="scientific">Xyrichtys novacula</name>
    <name type="common">Pearly razorfish</name>
    <name type="synonym">Hemipteronotus novacula</name>
    <dbReference type="NCBI Taxonomy" id="13765"/>
    <lineage>
        <taxon>Eukaryota</taxon>
        <taxon>Metazoa</taxon>
        <taxon>Chordata</taxon>
        <taxon>Craniata</taxon>
        <taxon>Vertebrata</taxon>
        <taxon>Euteleostomi</taxon>
        <taxon>Actinopterygii</taxon>
        <taxon>Neopterygii</taxon>
        <taxon>Teleostei</taxon>
        <taxon>Neoteleostei</taxon>
        <taxon>Acanthomorphata</taxon>
        <taxon>Eupercaria</taxon>
        <taxon>Labriformes</taxon>
        <taxon>Labridae</taxon>
        <taxon>Xyrichtys</taxon>
    </lineage>
</organism>